<dbReference type="EMBL" id="JAUJEA010000004">
    <property type="protein sequence ID" value="MDN5202349.1"/>
    <property type="molecule type" value="Genomic_DNA"/>
</dbReference>
<evidence type="ECO:0000313" key="3">
    <source>
        <dbReference type="Proteomes" id="UP001172082"/>
    </source>
</evidence>
<dbReference type="Pfam" id="PF07883">
    <property type="entry name" value="Cupin_2"/>
    <property type="match status" value="1"/>
</dbReference>
<dbReference type="InterPro" id="IPR013096">
    <property type="entry name" value="Cupin_2"/>
</dbReference>
<reference evidence="2" key="1">
    <citation type="submission" date="2023-06" db="EMBL/GenBank/DDBJ databases">
        <title>Genomic of Parafulvivirga corallium.</title>
        <authorList>
            <person name="Wang G."/>
        </authorList>
    </citation>
    <scope>NUCLEOTIDE SEQUENCE</scope>
    <source>
        <strain evidence="2">BMA10</strain>
    </source>
</reference>
<name>A0ABT8KQ67_9BACT</name>
<proteinExistence type="predicted"/>
<organism evidence="2 3">
    <name type="scientific">Splendidivirga corallicola</name>
    <dbReference type="NCBI Taxonomy" id="3051826"/>
    <lineage>
        <taxon>Bacteria</taxon>
        <taxon>Pseudomonadati</taxon>
        <taxon>Bacteroidota</taxon>
        <taxon>Cytophagia</taxon>
        <taxon>Cytophagales</taxon>
        <taxon>Splendidivirgaceae</taxon>
        <taxon>Splendidivirga</taxon>
    </lineage>
</organism>
<dbReference type="InterPro" id="IPR011051">
    <property type="entry name" value="RmlC_Cupin_sf"/>
</dbReference>
<dbReference type="RefSeq" id="WP_346752374.1">
    <property type="nucleotide sequence ID" value="NZ_JAUJEA010000004.1"/>
</dbReference>
<gene>
    <name evidence="2" type="ORF">QQ008_13265</name>
</gene>
<accession>A0ABT8KQ67</accession>
<evidence type="ECO:0000259" key="1">
    <source>
        <dbReference type="Pfam" id="PF07883"/>
    </source>
</evidence>
<dbReference type="Proteomes" id="UP001172082">
    <property type="component" value="Unassembled WGS sequence"/>
</dbReference>
<dbReference type="Gene3D" id="2.60.120.10">
    <property type="entry name" value="Jelly Rolls"/>
    <property type="match status" value="1"/>
</dbReference>
<feature type="domain" description="Cupin type-2" evidence="1">
    <location>
        <begin position="28"/>
        <end position="76"/>
    </location>
</feature>
<protein>
    <submittedName>
        <fullName evidence="2">Cupin domain-containing protein</fullName>
    </submittedName>
</protein>
<sequence length="136" mass="15769">MKTPIQKTAIPDSKTFLIHELTDPYFDPNWHFHKEYQLFVVLKGTGTRFIGNNISHFEPGDMVFTGSNLPHVWRSDEQYFKDPAIRIHGIVVYFSEEFMGNIFLNKEEMINIKELFQRSNRGLDISGATKGFVLGK</sequence>
<dbReference type="InterPro" id="IPR014710">
    <property type="entry name" value="RmlC-like_jellyroll"/>
</dbReference>
<dbReference type="CDD" id="cd06976">
    <property type="entry name" value="cupin_MtlR-like_N"/>
    <property type="match status" value="1"/>
</dbReference>
<comment type="caution">
    <text evidence="2">The sequence shown here is derived from an EMBL/GenBank/DDBJ whole genome shotgun (WGS) entry which is preliminary data.</text>
</comment>
<keyword evidence="3" id="KW-1185">Reference proteome</keyword>
<evidence type="ECO:0000313" key="2">
    <source>
        <dbReference type="EMBL" id="MDN5202349.1"/>
    </source>
</evidence>
<dbReference type="SUPFAM" id="SSF51182">
    <property type="entry name" value="RmlC-like cupins"/>
    <property type="match status" value="1"/>
</dbReference>